<evidence type="ECO:0000256" key="4">
    <source>
        <dbReference type="ARBA" id="ARBA00023163"/>
    </source>
</evidence>
<evidence type="ECO:0000256" key="2">
    <source>
        <dbReference type="ARBA" id="ARBA00023015"/>
    </source>
</evidence>
<protein>
    <submittedName>
        <fullName evidence="6">DNA-binding transcriptional regulator, LysR family</fullName>
    </submittedName>
</protein>
<dbReference type="Pfam" id="PF03466">
    <property type="entry name" value="LysR_substrate"/>
    <property type="match status" value="1"/>
</dbReference>
<organism evidence="6 7">
    <name type="scientific">Pseudogulbenkiania subflava DSM 22618</name>
    <dbReference type="NCBI Taxonomy" id="1123014"/>
    <lineage>
        <taxon>Bacteria</taxon>
        <taxon>Pseudomonadati</taxon>
        <taxon>Pseudomonadota</taxon>
        <taxon>Betaproteobacteria</taxon>
        <taxon>Neisseriales</taxon>
        <taxon>Chromobacteriaceae</taxon>
        <taxon>Pseudogulbenkiania</taxon>
    </lineage>
</organism>
<dbReference type="InterPro" id="IPR036388">
    <property type="entry name" value="WH-like_DNA-bd_sf"/>
</dbReference>
<dbReference type="STRING" id="1123014.SAMN02745746_02309"/>
<keyword evidence="3 6" id="KW-0238">DNA-binding</keyword>
<dbReference type="GO" id="GO:0005829">
    <property type="term" value="C:cytosol"/>
    <property type="evidence" value="ECO:0007669"/>
    <property type="project" value="TreeGrafter"/>
</dbReference>
<dbReference type="InterPro" id="IPR050950">
    <property type="entry name" value="HTH-type_LysR_regulators"/>
</dbReference>
<dbReference type="Gene3D" id="1.10.10.10">
    <property type="entry name" value="Winged helix-like DNA-binding domain superfamily/Winged helix DNA-binding domain"/>
    <property type="match status" value="1"/>
</dbReference>
<name>A0A1Y6BT47_9NEIS</name>
<evidence type="ECO:0000313" key="6">
    <source>
        <dbReference type="EMBL" id="SMF27557.1"/>
    </source>
</evidence>
<dbReference type="Pfam" id="PF00126">
    <property type="entry name" value="HTH_1"/>
    <property type="match status" value="1"/>
</dbReference>
<evidence type="ECO:0000259" key="5">
    <source>
        <dbReference type="PROSITE" id="PS50931"/>
    </source>
</evidence>
<keyword evidence="4" id="KW-0804">Transcription</keyword>
<keyword evidence="7" id="KW-1185">Reference proteome</keyword>
<comment type="similarity">
    <text evidence="1">Belongs to the LysR transcriptional regulatory family.</text>
</comment>
<dbReference type="SUPFAM" id="SSF46785">
    <property type="entry name" value="Winged helix' DNA-binding domain"/>
    <property type="match status" value="1"/>
</dbReference>
<dbReference type="SUPFAM" id="SSF53850">
    <property type="entry name" value="Periplasmic binding protein-like II"/>
    <property type="match status" value="1"/>
</dbReference>
<keyword evidence="2" id="KW-0805">Transcription regulation</keyword>
<dbReference type="PANTHER" id="PTHR30419">
    <property type="entry name" value="HTH-TYPE TRANSCRIPTIONAL REGULATOR YBHD"/>
    <property type="match status" value="1"/>
</dbReference>
<proteinExistence type="inferred from homology"/>
<accession>A0A1Y6BT47</accession>
<dbReference type="Proteomes" id="UP000192920">
    <property type="component" value="Unassembled WGS sequence"/>
</dbReference>
<evidence type="ECO:0000256" key="1">
    <source>
        <dbReference type="ARBA" id="ARBA00009437"/>
    </source>
</evidence>
<reference evidence="7" key="1">
    <citation type="submission" date="2017-04" db="EMBL/GenBank/DDBJ databases">
        <authorList>
            <person name="Varghese N."/>
            <person name="Submissions S."/>
        </authorList>
    </citation>
    <scope>NUCLEOTIDE SEQUENCE [LARGE SCALE GENOMIC DNA]</scope>
    <source>
        <strain evidence="7">DSM 22618</strain>
    </source>
</reference>
<evidence type="ECO:0000256" key="3">
    <source>
        <dbReference type="ARBA" id="ARBA00023125"/>
    </source>
</evidence>
<dbReference type="InterPro" id="IPR036390">
    <property type="entry name" value="WH_DNA-bd_sf"/>
</dbReference>
<dbReference type="InterPro" id="IPR005119">
    <property type="entry name" value="LysR_subst-bd"/>
</dbReference>
<dbReference type="InterPro" id="IPR000847">
    <property type="entry name" value="LysR_HTH_N"/>
</dbReference>
<dbReference type="EMBL" id="FXAG01000011">
    <property type="protein sequence ID" value="SMF27557.1"/>
    <property type="molecule type" value="Genomic_DNA"/>
</dbReference>
<dbReference type="PROSITE" id="PS50931">
    <property type="entry name" value="HTH_LYSR"/>
    <property type="match status" value="1"/>
</dbReference>
<dbReference type="GO" id="GO:0003677">
    <property type="term" value="F:DNA binding"/>
    <property type="evidence" value="ECO:0007669"/>
    <property type="project" value="UniProtKB-KW"/>
</dbReference>
<feature type="domain" description="HTH lysR-type" evidence="5">
    <location>
        <begin position="27"/>
        <end position="84"/>
    </location>
</feature>
<dbReference type="AlphaFoldDB" id="A0A1Y6BT47"/>
<evidence type="ECO:0000313" key="7">
    <source>
        <dbReference type="Proteomes" id="UP000192920"/>
    </source>
</evidence>
<dbReference type="GO" id="GO:0003700">
    <property type="term" value="F:DNA-binding transcription factor activity"/>
    <property type="evidence" value="ECO:0007669"/>
    <property type="project" value="InterPro"/>
</dbReference>
<gene>
    <name evidence="6" type="ORF">SAMN02745746_02309</name>
</gene>
<dbReference type="PANTHER" id="PTHR30419:SF30">
    <property type="entry name" value="LYSR FAMILY TRANSCRIPTIONAL REGULATOR"/>
    <property type="match status" value="1"/>
</dbReference>
<sequence>MVGKRKWPRKPQFGYDDNHWLSSRCTVKLHQLQALVASAEAGSIRGAARSLGISQAAVTRALRELEAEQQLPLLVRSPSGLSFTEYGKTLLKHARLMLSQLAQAQDDLSRLRGQNVGRLSVGVTPWIMLTFLPEVVPLFRQRLPEVRLELYESLMAVAQPLLRDGSMDFAIGQLQPSATSVEFSSEALFDYQTAVMVKRGHACQDCRSIHDLLEQNWTLNYAPDGHQALMHEVFWQHGASIEEHRIVRAHSLAMLQIMVEMADMCTWGPSILSMAPSFLGRLHVIPLAETFTPRQLSIVRRRNSTLSGAAECFIDCLLQVIRRHSRSAKKEDQQLFETLTLLV</sequence>
<dbReference type="Gene3D" id="3.40.190.290">
    <property type="match status" value="1"/>
</dbReference>